<reference evidence="10" key="2">
    <citation type="submission" date="2014-02" db="EMBL/GenBank/DDBJ databases">
        <title>Complete DNA sequence of /Kuraishia capsulata/ illustrates novel genomic features among budding yeasts (/Saccharomycotina/).</title>
        <authorList>
            <person name="Morales L."/>
            <person name="Noel B."/>
            <person name="Porcel B."/>
            <person name="Marcet-Houben M."/>
            <person name="Hullo M-F."/>
            <person name="Sacerdot C."/>
            <person name="Tekaia F."/>
            <person name="Leh-Louis V."/>
            <person name="Despons L."/>
            <person name="Khanna V."/>
            <person name="Aury J-M."/>
            <person name="Barbe V."/>
            <person name="Couloux A."/>
            <person name="Labadie K."/>
            <person name="Pelletier E."/>
            <person name="Souciet J-L."/>
            <person name="Boekhout T."/>
            <person name="Gabaldon T."/>
            <person name="Wincker P."/>
            <person name="Dujon B."/>
        </authorList>
    </citation>
    <scope>NUCLEOTIDE SEQUENCE</scope>
    <source>
        <strain evidence="10">CBS 1993</strain>
    </source>
</reference>
<protein>
    <recommendedName>
        <fullName evidence="2">Respiratory supercomplex factor 1, mitochondrial</fullName>
    </recommendedName>
</protein>
<dbReference type="PANTHER" id="PTHR12297">
    <property type="entry name" value="HYPOXIA-INDUCBILE GENE 1 HIG1 -RELATED"/>
    <property type="match status" value="1"/>
</dbReference>
<sequence>MASQSYPSSFDEPMQEEETFLDKLKFKCKQQPLVPLGCLATCVAIGLATHAIRKGNSPTAQKWFRMRVVFQGLTIVALLGGSVIYDNVAKEEKSAEDIAREKAKLRERLWIEELERRDYEAKERQRRAELARKYKLSEESEK</sequence>
<dbReference type="AlphaFoldDB" id="W6MSW8"/>
<gene>
    <name evidence="10" type="ORF">KUCA_T00000832001</name>
</gene>
<keyword evidence="4 8" id="KW-1133">Transmembrane helix</keyword>
<evidence type="ECO:0000256" key="1">
    <source>
        <dbReference type="ARBA" id="ARBA00004325"/>
    </source>
</evidence>
<dbReference type="HOGENOM" id="CLU_087356_1_0_1"/>
<evidence type="ECO:0000256" key="4">
    <source>
        <dbReference type="ARBA" id="ARBA00022989"/>
    </source>
</evidence>
<evidence type="ECO:0000256" key="6">
    <source>
        <dbReference type="ARBA" id="ARBA00023128"/>
    </source>
</evidence>
<dbReference type="GeneID" id="34518268"/>
<dbReference type="STRING" id="1382522.W6MSW8"/>
<organism evidence="10 11">
    <name type="scientific">Kuraishia capsulata CBS 1993</name>
    <dbReference type="NCBI Taxonomy" id="1382522"/>
    <lineage>
        <taxon>Eukaryota</taxon>
        <taxon>Fungi</taxon>
        <taxon>Dikarya</taxon>
        <taxon>Ascomycota</taxon>
        <taxon>Saccharomycotina</taxon>
        <taxon>Pichiomycetes</taxon>
        <taxon>Pichiales</taxon>
        <taxon>Pichiaceae</taxon>
        <taxon>Kuraishia</taxon>
    </lineage>
</organism>
<dbReference type="RefSeq" id="XP_022456880.1">
    <property type="nucleotide sequence ID" value="XM_022605409.1"/>
</dbReference>
<dbReference type="InterPro" id="IPR050355">
    <property type="entry name" value="RCF1"/>
</dbReference>
<evidence type="ECO:0000313" key="10">
    <source>
        <dbReference type="EMBL" id="CDK24865.1"/>
    </source>
</evidence>
<dbReference type="Proteomes" id="UP000019384">
    <property type="component" value="Unassembled WGS sequence"/>
</dbReference>
<dbReference type="PROSITE" id="PS51503">
    <property type="entry name" value="HIG1"/>
    <property type="match status" value="1"/>
</dbReference>
<reference evidence="10" key="1">
    <citation type="submission" date="2013-12" db="EMBL/GenBank/DDBJ databases">
        <authorList>
            <person name="Genoscope - CEA"/>
        </authorList>
    </citation>
    <scope>NUCLEOTIDE SEQUENCE</scope>
    <source>
        <strain evidence="10">CBS 1993</strain>
    </source>
</reference>
<keyword evidence="7 8" id="KW-0472">Membrane</keyword>
<keyword evidence="5" id="KW-0175">Coiled coil</keyword>
<evidence type="ECO:0000256" key="8">
    <source>
        <dbReference type="SAM" id="Phobius"/>
    </source>
</evidence>
<dbReference type="EMBL" id="HG793125">
    <property type="protein sequence ID" value="CDK24865.1"/>
    <property type="molecule type" value="Genomic_DNA"/>
</dbReference>
<proteinExistence type="predicted"/>
<keyword evidence="3 8" id="KW-0812">Transmembrane</keyword>
<dbReference type="Gene3D" id="6.10.140.1320">
    <property type="match status" value="1"/>
</dbReference>
<dbReference type="Pfam" id="PF04588">
    <property type="entry name" value="HIG_1_N"/>
    <property type="match status" value="1"/>
</dbReference>
<evidence type="ECO:0000256" key="7">
    <source>
        <dbReference type="ARBA" id="ARBA00023136"/>
    </source>
</evidence>
<dbReference type="PANTHER" id="PTHR12297:SF3">
    <property type="entry name" value="HIG1 DOMAIN FAMILY MEMBER 1A"/>
    <property type="match status" value="1"/>
</dbReference>
<name>W6MSW8_9ASCO</name>
<evidence type="ECO:0000256" key="3">
    <source>
        <dbReference type="ARBA" id="ARBA00022692"/>
    </source>
</evidence>
<dbReference type="GO" id="GO:0097250">
    <property type="term" value="P:mitochondrial respirasome assembly"/>
    <property type="evidence" value="ECO:0007669"/>
    <property type="project" value="TreeGrafter"/>
</dbReference>
<feature type="transmembrane region" description="Helical" evidence="8">
    <location>
        <begin position="33"/>
        <end position="52"/>
    </location>
</feature>
<comment type="subcellular location">
    <subcellularLocation>
        <location evidence="1">Mitochondrion membrane</location>
    </subcellularLocation>
</comment>
<feature type="transmembrane region" description="Helical" evidence="8">
    <location>
        <begin position="64"/>
        <end position="85"/>
    </location>
</feature>
<evidence type="ECO:0000256" key="5">
    <source>
        <dbReference type="ARBA" id="ARBA00023054"/>
    </source>
</evidence>
<keyword evidence="6" id="KW-0496">Mitochondrion</keyword>
<dbReference type="GO" id="GO:0031966">
    <property type="term" value="C:mitochondrial membrane"/>
    <property type="evidence" value="ECO:0007669"/>
    <property type="project" value="UniProtKB-SubCell"/>
</dbReference>
<feature type="domain" description="HIG1" evidence="9">
    <location>
        <begin position="5"/>
        <end position="96"/>
    </location>
</feature>
<accession>W6MSW8</accession>
<evidence type="ECO:0000259" key="9">
    <source>
        <dbReference type="PROSITE" id="PS51503"/>
    </source>
</evidence>
<dbReference type="OrthoDB" id="6604018at2759"/>
<dbReference type="InterPro" id="IPR007667">
    <property type="entry name" value="Hypoxia_induced_domain"/>
</dbReference>
<evidence type="ECO:0000256" key="2">
    <source>
        <dbReference type="ARBA" id="ARBA00013887"/>
    </source>
</evidence>
<evidence type="ECO:0000313" key="11">
    <source>
        <dbReference type="Proteomes" id="UP000019384"/>
    </source>
</evidence>
<keyword evidence="11" id="KW-1185">Reference proteome</keyword>